<gene>
    <name evidence="2" type="ORF">HAHE_18930</name>
</gene>
<name>A0ABM7RDN1_9BACT</name>
<dbReference type="EMBL" id="AP024702">
    <property type="protein sequence ID" value="BCX47985.1"/>
    <property type="molecule type" value="Genomic_DNA"/>
</dbReference>
<dbReference type="Gene3D" id="3.40.720.10">
    <property type="entry name" value="Alkaline Phosphatase, subunit A"/>
    <property type="match status" value="1"/>
</dbReference>
<sequence length="501" mass="54962">MTPEHPGVRLSFIPAAHPDEMNPQPSRLTRLAAVAVALLASAFPPETAASPNILFFFLDDMRWDAAGFTGNDVITTPNMDTLAAQGTVFENAFVTTAICMVSRASVFSGQHMARHGISSFGTNLSAAQWQDSYPDRLDDAGYYMGFIGKHGLGNGFTGLYGTYDFDKGWNGQGNYFNQTIDGESANGRHISEFVGDLAIEFIGDTVDPAKNPTAAPFCLQISWKEPHVQDNSSGGDFLPDPVYDSLYSGDLIAHAKTDTQAQFDDLPSFFKASSAEGTRRWDHRFGTEQKHQDNIRKHHRLIHGVDVQIGRILAALDDPDDNGDPADSLVSNTIVILSSDHGFFLGERQQAGKWYIQEESIRVPMIVVDPRLSADQKGKRVSEMVLNIDIPATILDYAGVAPPAVMQGRSMKEIVDGSPPSDWRTAYFHEHPAVGGGVFLNEGVRTGSFCYTRYPNNGNVQQLYDVTLDPYQRTNLADDPRYASVVTELDALTSQLKTEAQ</sequence>
<protein>
    <submittedName>
        <fullName evidence="2">Acetylglucosamine-6-sulfatase</fullName>
    </submittedName>
</protein>
<evidence type="ECO:0000313" key="3">
    <source>
        <dbReference type="Proteomes" id="UP001374893"/>
    </source>
</evidence>
<evidence type="ECO:0000313" key="2">
    <source>
        <dbReference type="EMBL" id="BCX47985.1"/>
    </source>
</evidence>
<accession>A0ABM7RDN1</accession>
<dbReference type="PANTHER" id="PTHR43108">
    <property type="entry name" value="N-ACETYLGLUCOSAMINE-6-SULFATASE FAMILY MEMBER"/>
    <property type="match status" value="1"/>
</dbReference>
<dbReference type="PANTHER" id="PTHR43108:SF6">
    <property type="entry name" value="N-SULPHOGLUCOSAMINE SULPHOHYDROLASE"/>
    <property type="match status" value="1"/>
</dbReference>
<dbReference type="InterPro" id="IPR000917">
    <property type="entry name" value="Sulfatase_N"/>
</dbReference>
<organism evidence="2 3">
    <name type="scientific">Haloferula helveola</name>
    <dbReference type="NCBI Taxonomy" id="490095"/>
    <lineage>
        <taxon>Bacteria</taxon>
        <taxon>Pseudomonadati</taxon>
        <taxon>Verrucomicrobiota</taxon>
        <taxon>Verrucomicrobiia</taxon>
        <taxon>Verrucomicrobiales</taxon>
        <taxon>Verrucomicrobiaceae</taxon>
        <taxon>Haloferula</taxon>
    </lineage>
</organism>
<proteinExistence type="predicted"/>
<keyword evidence="3" id="KW-1185">Reference proteome</keyword>
<evidence type="ECO:0000259" key="1">
    <source>
        <dbReference type="Pfam" id="PF00884"/>
    </source>
</evidence>
<dbReference type="Proteomes" id="UP001374893">
    <property type="component" value="Chromosome"/>
</dbReference>
<dbReference type="SUPFAM" id="SSF53649">
    <property type="entry name" value="Alkaline phosphatase-like"/>
    <property type="match status" value="1"/>
</dbReference>
<dbReference type="Pfam" id="PF00884">
    <property type="entry name" value="Sulfatase"/>
    <property type="match status" value="1"/>
</dbReference>
<reference evidence="2 3" key="1">
    <citation type="submission" date="2021-06" db="EMBL/GenBank/DDBJ databases">
        <title>Complete genome of Haloferula helveola possessing various polysaccharide degrading enzymes.</title>
        <authorList>
            <person name="Takami H."/>
            <person name="Huang C."/>
            <person name="Hamasaki K."/>
        </authorList>
    </citation>
    <scope>NUCLEOTIDE SEQUENCE [LARGE SCALE GENOMIC DNA]</scope>
    <source>
        <strain evidence="2 3">CN-1</strain>
    </source>
</reference>
<dbReference type="InterPro" id="IPR017850">
    <property type="entry name" value="Alkaline_phosphatase_core_sf"/>
</dbReference>
<feature type="domain" description="Sulfatase N-terminal" evidence="1">
    <location>
        <begin position="51"/>
        <end position="400"/>
    </location>
</feature>